<dbReference type="PANTHER" id="PTHR43840:SF8">
    <property type="entry name" value="CATION EFFLUX PROTEIN CYTOPLASMIC DOMAIN-CONTAINING PROTEIN"/>
    <property type="match status" value="1"/>
</dbReference>
<keyword evidence="12" id="KW-1185">Reference proteome</keyword>
<evidence type="ECO:0000256" key="2">
    <source>
        <dbReference type="ARBA" id="ARBA00008873"/>
    </source>
</evidence>
<evidence type="ECO:0000256" key="6">
    <source>
        <dbReference type="ARBA" id="ARBA00023065"/>
    </source>
</evidence>
<keyword evidence="5 8" id="KW-1133">Transmembrane helix</keyword>
<evidence type="ECO:0000313" key="12">
    <source>
        <dbReference type="Proteomes" id="UP000230233"/>
    </source>
</evidence>
<reference evidence="12" key="1">
    <citation type="submission" date="2017-10" db="EMBL/GenBank/DDBJ databases">
        <title>Rapid genome shrinkage in a self-fertile nematode reveals novel sperm competition proteins.</title>
        <authorList>
            <person name="Yin D."/>
            <person name="Schwarz E.M."/>
            <person name="Thomas C.G."/>
            <person name="Felde R.L."/>
            <person name="Korf I.F."/>
            <person name="Cutter A.D."/>
            <person name="Schartner C.M."/>
            <person name="Ralston E.J."/>
            <person name="Meyer B.J."/>
            <person name="Haag E.S."/>
        </authorList>
    </citation>
    <scope>NUCLEOTIDE SEQUENCE [LARGE SCALE GENOMIC DNA]</scope>
    <source>
        <strain evidence="12">JU1422</strain>
    </source>
</reference>
<proteinExistence type="inferred from homology"/>
<accession>A0A2G5SWE4</accession>
<dbReference type="GO" id="GO:0016020">
    <property type="term" value="C:membrane"/>
    <property type="evidence" value="ECO:0007669"/>
    <property type="project" value="InterPro"/>
</dbReference>
<dbReference type="AlphaFoldDB" id="A0A2G5SWE4"/>
<dbReference type="SUPFAM" id="SSF161111">
    <property type="entry name" value="Cation efflux protein transmembrane domain-like"/>
    <property type="match status" value="1"/>
</dbReference>
<evidence type="ECO:0000313" key="11">
    <source>
        <dbReference type="EMBL" id="PIC19181.1"/>
    </source>
</evidence>
<dbReference type="InterPro" id="IPR058533">
    <property type="entry name" value="Cation_efflux_TM"/>
</dbReference>
<comment type="subcellular location">
    <subcellularLocation>
        <location evidence="1">Endomembrane system</location>
        <topology evidence="1">Multi-pass membrane protein</topology>
    </subcellularLocation>
</comment>
<sequence length="341" mass="38938">MLYDISSTLKNWQKRRRISKFYRDQNALLEAHKEDATTMTEEECKEAAEQERKTAVWDTRITTMTIVLNVALIIAKSVVAYLSGSLAILASVVDSFMDITSGVVVWYACYKIERMNREHYPVGMKKLEPLTVVIVGMIMLFANFIVLERALVQTIKNDLEPTVDLTTLIVLCTGTGIKFVLFLVCRVRKSAACLVLAIDQRNDCITNIVALLGAWVGENWWKYADPLGAFLVSGFIIITWFLTIREHIPYLIGRRADQEFINRITNISINHDDHIKALDTVHVYHFGEKFLVEVHAVFEEPVSLPLAHDVAESLQVKLEKLPYVERAFVHCDYKFDGDEHV</sequence>
<dbReference type="GO" id="GO:0008324">
    <property type="term" value="F:monoatomic cation transmembrane transporter activity"/>
    <property type="evidence" value="ECO:0007669"/>
    <property type="project" value="InterPro"/>
</dbReference>
<feature type="transmembrane region" description="Helical" evidence="8">
    <location>
        <begin position="167"/>
        <end position="184"/>
    </location>
</feature>
<feature type="transmembrane region" description="Helical" evidence="8">
    <location>
        <begin position="88"/>
        <end position="109"/>
    </location>
</feature>
<dbReference type="STRING" id="1611254.A0A2G5SWE4"/>
<dbReference type="Pfam" id="PF01545">
    <property type="entry name" value="Cation_efflux"/>
    <property type="match status" value="1"/>
</dbReference>
<dbReference type="Proteomes" id="UP000230233">
    <property type="component" value="Chromosome X"/>
</dbReference>
<dbReference type="NCBIfam" id="TIGR01297">
    <property type="entry name" value="CDF"/>
    <property type="match status" value="1"/>
</dbReference>
<keyword evidence="4 8" id="KW-0812">Transmembrane</keyword>
<gene>
    <name evidence="11" type="primary">Cni-PDB1.1</name>
    <name evidence="11" type="synonym">Cnig_chr_X.g24814</name>
    <name evidence="11" type="ORF">B9Z55_024814</name>
</gene>
<dbReference type="InterPro" id="IPR027470">
    <property type="entry name" value="Cation_efflux_CTD"/>
</dbReference>
<dbReference type="InterPro" id="IPR002524">
    <property type="entry name" value="Cation_efflux"/>
</dbReference>
<protein>
    <submittedName>
        <fullName evidence="11">Uncharacterized protein</fullName>
    </submittedName>
</protein>
<organism evidence="11 12">
    <name type="scientific">Caenorhabditis nigoni</name>
    <dbReference type="NCBI Taxonomy" id="1611254"/>
    <lineage>
        <taxon>Eukaryota</taxon>
        <taxon>Metazoa</taxon>
        <taxon>Ecdysozoa</taxon>
        <taxon>Nematoda</taxon>
        <taxon>Chromadorea</taxon>
        <taxon>Rhabditida</taxon>
        <taxon>Rhabditina</taxon>
        <taxon>Rhabditomorpha</taxon>
        <taxon>Rhabditoidea</taxon>
        <taxon>Rhabditidae</taxon>
        <taxon>Peloderinae</taxon>
        <taxon>Caenorhabditis</taxon>
    </lineage>
</organism>
<dbReference type="Gene3D" id="1.20.1510.10">
    <property type="entry name" value="Cation efflux protein transmembrane domain"/>
    <property type="match status" value="1"/>
</dbReference>
<dbReference type="FunFam" id="1.20.1510.10:FF:000005">
    <property type="entry name" value="Putative Cation diffusion facilitator 1"/>
    <property type="match status" value="1"/>
</dbReference>
<keyword evidence="3" id="KW-0813">Transport</keyword>
<dbReference type="OrthoDB" id="78296at2759"/>
<dbReference type="Gene3D" id="3.30.70.1350">
    <property type="entry name" value="Cation efflux protein, cytoplasmic domain"/>
    <property type="match status" value="1"/>
</dbReference>
<evidence type="ECO:0000256" key="5">
    <source>
        <dbReference type="ARBA" id="ARBA00022989"/>
    </source>
</evidence>
<evidence type="ECO:0000256" key="7">
    <source>
        <dbReference type="ARBA" id="ARBA00023136"/>
    </source>
</evidence>
<evidence type="ECO:0000256" key="4">
    <source>
        <dbReference type="ARBA" id="ARBA00022692"/>
    </source>
</evidence>
<comment type="similarity">
    <text evidence="2">Belongs to the cation diffusion facilitator (CDF) transporter (TC 2.A.4) family. SLC30A subfamily.</text>
</comment>
<evidence type="ECO:0000256" key="8">
    <source>
        <dbReference type="SAM" id="Phobius"/>
    </source>
</evidence>
<evidence type="ECO:0000259" key="10">
    <source>
        <dbReference type="Pfam" id="PF16916"/>
    </source>
</evidence>
<feature type="transmembrane region" description="Helical" evidence="8">
    <location>
        <begin position="130"/>
        <end position="147"/>
    </location>
</feature>
<evidence type="ECO:0000256" key="3">
    <source>
        <dbReference type="ARBA" id="ARBA00022448"/>
    </source>
</evidence>
<dbReference type="InterPro" id="IPR050291">
    <property type="entry name" value="CDF_Transporter"/>
</dbReference>
<feature type="transmembrane region" description="Helical" evidence="8">
    <location>
        <begin position="227"/>
        <end position="244"/>
    </location>
</feature>
<dbReference type="SUPFAM" id="SSF160240">
    <property type="entry name" value="Cation efflux protein cytoplasmic domain-like"/>
    <property type="match status" value="1"/>
</dbReference>
<keyword evidence="6" id="KW-0406">Ion transport</keyword>
<feature type="transmembrane region" description="Helical" evidence="8">
    <location>
        <begin position="61"/>
        <end position="82"/>
    </location>
</feature>
<evidence type="ECO:0000256" key="1">
    <source>
        <dbReference type="ARBA" id="ARBA00004127"/>
    </source>
</evidence>
<dbReference type="GO" id="GO:0012505">
    <property type="term" value="C:endomembrane system"/>
    <property type="evidence" value="ECO:0007669"/>
    <property type="project" value="UniProtKB-SubCell"/>
</dbReference>
<dbReference type="PANTHER" id="PTHR43840">
    <property type="entry name" value="MITOCHONDRIAL METAL TRANSPORTER 1-RELATED"/>
    <property type="match status" value="1"/>
</dbReference>
<comment type="caution">
    <text evidence="11">The sequence shown here is derived from an EMBL/GenBank/DDBJ whole genome shotgun (WGS) entry which is preliminary data.</text>
</comment>
<keyword evidence="7 8" id="KW-0472">Membrane</keyword>
<feature type="domain" description="Cation efflux protein cytoplasmic" evidence="10">
    <location>
        <begin position="257"/>
        <end position="332"/>
    </location>
</feature>
<evidence type="ECO:0000259" key="9">
    <source>
        <dbReference type="Pfam" id="PF01545"/>
    </source>
</evidence>
<dbReference type="InterPro" id="IPR027469">
    <property type="entry name" value="Cation_efflux_TMD_sf"/>
</dbReference>
<dbReference type="Pfam" id="PF16916">
    <property type="entry name" value="ZT_dimer"/>
    <property type="match status" value="1"/>
</dbReference>
<dbReference type="EMBL" id="PDUG01000006">
    <property type="protein sequence ID" value="PIC19181.1"/>
    <property type="molecule type" value="Genomic_DNA"/>
</dbReference>
<feature type="domain" description="Cation efflux protein transmembrane" evidence="9">
    <location>
        <begin position="65"/>
        <end position="252"/>
    </location>
</feature>
<dbReference type="FunFam" id="3.30.70.1350:FF:000001">
    <property type="entry name" value="Metal tolerance protein 11"/>
    <property type="match status" value="1"/>
</dbReference>
<name>A0A2G5SWE4_9PELO</name>
<dbReference type="InterPro" id="IPR036837">
    <property type="entry name" value="Cation_efflux_CTD_sf"/>
</dbReference>